<dbReference type="OrthoDB" id="40048at2759"/>
<dbReference type="EMBL" id="ML178821">
    <property type="protein sequence ID" value="TFL02870.1"/>
    <property type="molecule type" value="Genomic_DNA"/>
</dbReference>
<name>A0A5C3QPX7_9AGAR</name>
<gene>
    <name evidence="14" type="ORF">BDV98DRAFT_406561</name>
</gene>
<dbReference type="PIRSF" id="PIRSF017233">
    <property type="entry name" value="IKAP"/>
    <property type="match status" value="1"/>
</dbReference>
<keyword evidence="3 6" id="KW-0963">Cytoplasm</keyword>
<accession>A0A5C3QPX7</accession>
<evidence type="ECO:0000256" key="6">
    <source>
        <dbReference type="PIRNR" id="PIRNR017233"/>
    </source>
</evidence>
<dbReference type="InterPro" id="IPR056164">
    <property type="entry name" value="Beta-prop_ELP1_1st"/>
</dbReference>
<dbReference type="UniPathway" id="UPA00988"/>
<dbReference type="InterPro" id="IPR056166">
    <property type="entry name" value="TPR_ELP1"/>
</dbReference>
<dbReference type="InterPro" id="IPR056165">
    <property type="entry name" value="Beta-prop_ELP1_2nd"/>
</dbReference>
<feature type="region of interest" description="Disordered" evidence="8">
    <location>
        <begin position="189"/>
        <end position="213"/>
    </location>
</feature>
<dbReference type="InterPro" id="IPR056169">
    <property type="entry name" value="HB_ELP1"/>
</dbReference>
<feature type="compositionally biased region" description="Basic residues" evidence="8">
    <location>
        <begin position="1186"/>
        <end position="1197"/>
    </location>
</feature>
<comment type="subcellular location">
    <subcellularLocation>
        <location evidence="6">Cytoplasm</location>
    </subcellularLocation>
    <subcellularLocation>
        <location evidence="6">Nucleus</location>
    </subcellularLocation>
</comment>
<feature type="region of interest" description="Disordered" evidence="8">
    <location>
        <begin position="1177"/>
        <end position="1202"/>
    </location>
</feature>
<dbReference type="InterPro" id="IPR006849">
    <property type="entry name" value="Elp1"/>
</dbReference>
<reference evidence="14 15" key="1">
    <citation type="journal article" date="2019" name="Nat. Ecol. Evol.">
        <title>Megaphylogeny resolves global patterns of mushroom evolution.</title>
        <authorList>
            <person name="Varga T."/>
            <person name="Krizsan K."/>
            <person name="Foldi C."/>
            <person name="Dima B."/>
            <person name="Sanchez-Garcia M."/>
            <person name="Sanchez-Ramirez S."/>
            <person name="Szollosi G.J."/>
            <person name="Szarkandi J.G."/>
            <person name="Papp V."/>
            <person name="Albert L."/>
            <person name="Andreopoulos W."/>
            <person name="Angelini C."/>
            <person name="Antonin V."/>
            <person name="Barry K.W."/>
            <person name="Bougher N.L."/>
            <person name="Buchanan P."/>
            <person name="Buyck B."/>
            <person name="Bense V."/>
            <person name="Catcheside P."/>
            <person name="Chovatia M."/>
            <person name="Cooper J."/>
            <person name="Damon W."/>
            <person name="Desjardin D."/>
            <person name="Finy P."/>
            <person name="Geml J."/>
            <person name="Haridas S."/>
            <person name="Hughes K."/>
            <person name="Justo A."/>
            <person name="Karasinski D."/>
            <person name="Kautmanova I."/>
            <person name="Kiss B."/>
            <person name="Kocsube S."/>
            <person name="Kotiranta H."/>
            <person name="LaButti K.M."/>
            <person name="Lechner B.E."/>
            <person name="Liimatainen K."/>
            <person name="Lipzen A."/>
            <person name="Lukacs Z."/>
            <person name="Mihaltcheva S."/>
            <person name="Morgado L.N."/>
            <person name="Niskanen T."/>
            <person name="Noordeloos M.E."/>
            <person name="Ohm R.A."/>
            <person name="Ortiz-Santana B."/>
            <person name="Ovrebo C."/>
            <person name="Racz N."/>
            <person name="Riley R."/>
            <person name="Savchenko A."/>
            <person name="Shiryaev A."/>
            <person name="Soop K."/>
            <person name="Spirin V."/>
            <person name="Szebenyi C."/>
            <person name="Tomsovsky M."/>
            <person name="Tulloss R.E."/>
            <person name="Uehling J."/>
            <person name="Grigoriev I.V."/>
            <person name="Vagvolgyi C."/>
            <person name="Papp T."/>
            <person name="Martin F.M."/>
            <person name="Miettinen O."/>
            <person name="Hibbett D.S."/>
            <person name="Nagy L.G."/>
        </authorList>
    </citation>
    <scope>NUCLEOTIDE SEQUENCE [LARGE SCALE GENOMIC DNA]</scope>
    <source>
        <strain evidence="14 15">CBS 309.79</strain>
    </source>
</reference>
<dbReference type="Pfam" id="PF23878">
    <property type="entry name" value="TPR_ELP1"/>
    <property type="match status" value="1"/>
</dbReference>
<feature type="domain" description="ELP1 N-terminal second beta-propeller" evidence="10">
    <location>
        <begin position="441"/>
        <end position="645"/>
    </location>
</feature>
<dbReference type="GO" id="GO:0033588">
    <property type="term" value="C:elongator holoenzyme complex"/>
    <property type="evidence" value="ECO:0007669"/>
    <property type="project" value="InterPro"/>
</dbReference>
<comment type="pathway">
    <text evidence="1">tRNA modification; 5-methoxycarbonylmethyl-2-thiouridine-tRNA biosynthesis.</text>
</comment>
<organism evidence="14 15">
    <name type="scientific">Pterulicium gracile</name>
    <dbReference type="NCBI Taxonomy" id="1884261"/>
    <lineage>
        <taxon>Eukaryota</taxon>
        <taxon>Fungi</taxon>
        <taxon>Dikarya</taxon>
        <taxon>Basidiomycota</taxon>
        <taxon>Agaricomycotina</taxon>
        <taxon>Agaricomycetes</taxon>
        <taxon>Agaricomycetidae</taxon>
        <taxon>Agaricales</taxon>
        <taxon>Pleurotineae</taxon>
        <taxon>Pterulaceae</taxon>
        <taxon>Pterulicium</taxon>
    </lineage>
</organism>
<dbReference type="Proteomes" id="UP000305067">
    <property type="component" value="Unassembled WGS sequence"/>
</dbReference>
<keyword evidence="7" id="KW-0175">Coiled coil</keyword>
<dbReference type="PANTHER" id="PTHR12747">
    <property type="entry name" value="ELONGATOR COMPLEX PROTEIN 1"/>
    <property type="match status" value="1"/>
</dbReference>
<dbReference type="STRING" id="1884261.A0A5C3QPX7"/>
<dbReference type="GO" id="GO:0005829">
    <property type="term" value="C:cytosol"/>
    <property type="evidence" value="ECO:0007669"/>
    <property type="project" value="TreeGrafter"/>
</dbReference>
<evidence type="ECO:0000259" key="9">
    <source>
        <dbReference type="Pfam" id="PF04762"/>
    </source>
</evidence>
<evidence type="ECO:0000313" key="15">
    <source>
        <dbReference type="Proteomes" id="UP000305067"/>
    </source>
</evidence>
<feature type="domain" description="ELP1 three-helical bundle" evidence="13">
    <location>
        <begin position="1105"/>
        <end position="1269"/>
    </location>
</feature>
<keyword evidence="6" id="KW-0539">Nucleus</keyword>
<dbReference type="Pfam" id="PF23936">
    <property type="entry name" value="HB_ELP1"/>
    <property type="match status" value="1"/>
</dbReference>
<dbReference type="SUPFAM" id="SSF82171">
    <property type="entry name" value="DPP6 N-terminal domain-like"/>
    <property type="match status" value="2"/>
</dbReference>
<feature type="domain" description="ELP1 N-terminal second beta-propeller" evidence="10">
    <location>
        <begin position="668"/>
        <end position="719"/>
    </location>
</feature>
<comment type="function">
    <text evidence="6">Component of the elongator complex which is required for multiple tRNA modifications, including mcm5U (5-methoxycarbonylmethyl uridine), mcm5s2U (5-methoxycarbonylmethyl-2-thiouridine), and ncm5U (5-carbamoylmethyl uridine). The elongator complex catalyzes formation of carboxymethyluridine in the wobble base at position 34 in tRNAs.</text>
</comment>
<evidence type="ECO:0000259" key="11">
    <source>
        <dbReference type="Pfam" id="PF23878"/>
    </source>
</evidence>
<evidence type="ECO:0000256" key="8">
    <source>
        <dbReference type="SAM" id="MobiDB-lite"/>
    </source>
</evidence>
<feature type="domain" description="ELP1 alpha-solenoid" evidence="12">
    <location>
        <begin position="814"/>
        <end position="921"/>
    </location>
</feature>
<feature type="domain" description="ELP1 TPR" evidence="11">
    <location>
        <begin position="928"/>
        <end position="1090"/>
    </location>
</feature>
<proteinExistence type="inferred from homology"/>
<sequence>MRNLTLSKHSTTAFPVASGYKATATALDLDQNELYVVFESQNADADVDVQVWKQTFDPDRPCQVEQKFKFTAPCAPAGLPVNSQLVSLRVSPETRKLVAIMAGGDITTIPIDEDEPIDVEGSVECGILAANWSPDDSLLVLITAEDKLILMTSMFDVLSEGPLRPSEFGEDNPVNVGWGSKQTQFHGSLGKEAAKAVPTSDAGSSPDDDQTPRISWRGDGAYFAVSSLSASSSSTGNHRVLRVYDRQGLLQSTSEPVPGLEHSLAWSPSGSLIVSTQRFGSEGGLGAGKEGRHDVVFFERNGLRHGEFGLRHDARMSAVVDEDTKRTKRMEGEEKGLKWGYKVRNVSWSPDSEVLAVWVEEGLDHVVQLWVIGNYHWYFKQEIRPSQISPGSERFTSVEWHPENHLHLILSTDTSTIIRAYSWDTCSSPSASPHDTGSVAVADGATVLLTAFRHQNVPPPMCSHKLLLPIADGVPSHLSLWSSQGKEILVVSYESKQVVAYDLQVKMPQSAGRAVKISTKIIDPVVHWKGVLPGDDFLGPRQVLLVDETLYALFSGTKPDGNDMLVYADTSSTTTTKLSLPGRNGRLAAGSGGRPLWQSCDGVVHEVDPSTKSITVLAPFPKFCLSFVQSGTSLIGLTRTGQLYALNLNKSKVDDQEEEEEEASPPVALARNCNSFTVTQHFLIFTTTAHQVTFAPLSALSSDSMSWEKRRVERGSRIVIAVPSSMALVLQMPRGNLETINPRALVMKVVLEDLDAGKYGKAFLSCRKHRIDLNVIVEHDYDRFLDAVSVFVEQVAEPDFINLLLAAIGRGKHPSDKIEKVCDAIRVELEKRDVTRYVSSILTAYAVKTPPDYEAGLRVLLRLRKDHSDLVEDAVKYIIFLVDANTLFDIALGMYDFSLVLMIAQYAQKDPREYLPFLRELRALEPNYQHFRINDHLKRHAKALESISEAGPERFDEAVAYVELHHLYDDALRVWHGTERYKDALVLKGNWLFDRREFRQAAIVFLEAKDTPKAMVALERALDWQSLFDLAVTQRMSTEEMEEMAYRVSDDLTSKKRYADAGRVLLEYTKDTKATVIALASGNLFSEARRIISLRSTPELLQEIVHTGSLESCSQMHEDLSEMREQLRKQMNRITDLRIKKVEEPDAFYGNEETNLHNVDVMTDASMPATAYTRYTAAPSTNASKTTKRSSRSKRKLALKEGAGRKGTVYEEEYLLNSITKLTARFSQTRNETGSLLFQLLQFTDEHRKAAALLQGAVSEVEKELEAALEVAWAKPADVPLDGVTEPLSLGLGVQPPNPVDKVPKAVLANGDWRVSLLDTSLI</sequence>
<feature type="coiled-coil region" evidence="7">
    <location>
        <begin position="1110"/>
        <end position="1140"/>
    </location>
</feature>
<feature type="domain" description="ELP1 alpha-solenoid" evidence="12">
    <location>
        <begin position="743"/>
        <end position="807"/>
    </location>
</feature>
<dbReference type="GO" id="GO:0002926">
    <property type="term" value="P:tRNA wobble base 5-methoxycarbonylmethyl-2-thiouridinylation"/>
    <property type="evidence" value="ECO:0007669"/>
    <property type="project" value="TreeGrafter"/>
</dbReference>
<dbReference type="GO" id="GO:0000049">
    <property type="term" value="F:tRNA binding"/>
    <property type="evidence" value="ECO:0007669"/>
    <property type="project" value="TreeGrafter"/>
</dbReference>
<evidence type="ECO:0000256" key="2">
    <source>
        <dbReference type="ARBA" id="ARBA00006086"/>
    </source>
</evidence>
<dbReference type="GO" id="GO:0005634">
    <property type="term" value="C:nucleus"/>
    <property type="evidence" value="ECO:0007669"/>
    <property type="project" value="UniProtKB-SubCell"/>
</dbReference>
<dbReference type="InterPro" id="IPR056167">
    <property type="entry name" value="A-sol_ELP1"/>
</dbReference>
<protein>
    <recommendedName>
        <fullName evidence="5 6">Elongator complex protein 1</fullName>
    </recommendedName>
</protein>
<evidence type="ECO:0000256" key="5">
    <source>
        <dbReference type="ARBA" id="ARBA00029535"/>
    </source>
</evidence>
<keyword evidence="15" id="KW-1185">Reference proteome</keyword>
<dbReference type="PANTHER" id="PTHR12747:SF0">
    <property type="entry name" value="ELONGATOR COMPLEX PROTEIN 1"/>
    <property type="match status" value="1"/>
</dbReference>
<dbReference type="Pfam" id="PF04762">
    <property type="entry name" value="Beta-prop_ELP1_1st"/>
    <property type="match status" value="1"/>
</dbReference>
<dbReference type="Pfam" id="PF23797">
    <property type="entry name" value="Beta-prop_ELP1_2nd"/>
    <property type="match status" value="2"/>
</dbReference>
<evidence type="ECO:0000256" key="4">
    <source>
        <dbReference type="ARBA" id="ARBA00022694"/>
    </source>
</evidence>
<evidence type="ECO:0000313" key="14">
    <source>
        <dbReference type="EMBL" id="TFL02870.1"/>
    </source>
</evidence>
<evidence type="ECO:0000259" key="12">
    <source>
        <dbReference type="Pfam" id="PF23925"/>
    </source>
</evidence>
<evidence type="ECO:0000259" key="10">
    <source>
        <dbReference type="Pfam" id="PF23797"/>
    </source>
</evidence>
<evidence type="ECO:0000259" key="13">
    <source>
        <dbReference type="Pfam" id="PF23936"/>
    </source>
</evidence>
<dbReference type="InterPro" id="IPR015943">
    <property type="entry name" value="WD40/YVTN_repeat-like_dom_sf"/>
</dbReference>
<feature type="domain" description="ELP1 first N-terminal beta-propeller" evidence="9">
    <location>
        <begin position="1"/>
        <end position="403"/>
    </location>
</feature>
<comment type="similarity">
    <text evidence="2 6">Belongs to the ELP1/IKA1 family.</text>
</comment>
<dbReference type="Pfam" id="PF23925">
    <property type="entry name" value="A-sol_ELP1"/>
    <property type="match status" value="2"/>
</dbReference>
<evidence type="ECO:0000256" key="3">
    <source>
        <dbReference type="ARBA" id="ARBA00022490"/>
    </source>
</evidence>
<evidence type="ECO:0000256" key="1">
    <source>
        <dbReference type="ARBA" id="ARBA00005043"/>
    </source>
</evidence>
<dbReference type="Gene3D" id="2.130.10.10">
    <property type="entry name" value="YVTN repeat-like/Quinoprotein amine dehydrogenase"/>
    <property type="match status" value="1"/>
</dbReference>
<keyword evidence="4" id="KW-0819">tRNA processing</keyword>
<evidence type="ECO:0000256" key="7">
    <source>
        <dbReference type="SAM" id="Coils"/>
    </source>
</evidence>